<dbReference type="SUPFAM" id="SSF53098">
    <property type="entry name" value="Ribonuclease H-like"/>
    <property type="match status" value="1"/>
</dbReference>
<dbReference type="InterPro" id="IPR043128">
    <property type="entry name" value="Rev_trsase/Diguanyl_cyclase"/>
</dbReference>
<organism evidence="19 20">
    <name type="scientific">Trichinella pseudospiralis</name>
    <name type="common">Parasitic roundworm</name>
    <dbReference type="NCBI Taxonomy" id="6337"/>
    <lineage>
        <taxon>Eukaryota</taxon>
        <taxon>Metazoa</taxon>
        <taxon>Ecdysozoa</taxon>
        <taxon>Nematoda</taxon>
        <taxon>Enoplea</taxon>
        <taxon>Dorylaimia</taxon>
        <taxon>Trichinellida</taxon>
        <taxon>Trichinellidae</taxon>
        <taxon>Trichinella</taxon>
    </lineage>
</organism>
<evidence type="ECO:0000256" key="6">
    <source>
        <dbReference type="ARBA" id="ARBA00022750"/>
    </source>
</evidence>
<keyword evidence="10" id="KW-0229">DNA integration</keyword>
<dbReference type="InterPro" id="IPR041577">
    <property type="entry name" value="RT_RNaseH_2"/>
</dbReference>
<dbReference type="InterPro" id="IPR036397">
    <property type="entry name" value="RNaseH_sf"/>
</dbReference>
<keyword evidence="3" id="KW-0808">Transferase</keyword>
<dbReference type="SUPFAM" id="SSF57756">
    <property type="entry name" value="Retrovirus zinc finger-like domains"/>
    <property type="match status" value="1"/>
</dbReference>
<keyword evidence="7" id="KW-0255">Endonuclease</keyword>
<dbReference type="FunFam" id="3.10.10.10:FF:000007">
    <property type="entry name" value="Retrovirus-related Pol polyprotein from transposon 17.6-like Protein"/>
    <property type="match status" value="1"/>
</dbReference>
<dbReference type="GO" id="GO:0006508">
    <property type="term" value="P:proteolysis"/>
    <property type="evidence" value="ECO:0007669"/>
    <property type="project" value="UniProtKB-KW"/>
</dbReference>
<dbReference type="GO" id="GO:0004190">
    <property type="term" value="F:aspartic-type endopeptidase activity"/>
    <property type="evidence" value="ECO:0007669"/>
    <property type="project" value="UniProtKB-KW"/>
</dbReference>
<keyword evidence="20" id="KW-1185">Reference proteome</keyword>
<sequence>MTDSKECNIGDKSGITTPVDQVTFRAPAPFSLGTDASVWLARMEEYLQQNGIPRDRWTSVARSFLSNDVYAQVMQWSLGVKAPFADFAKMFAERYSPIESTLDARAKFVSRRQLPGESLNAYAYAIMLLGRKANCDDTLVRDQFFLGLRNAELKRQLYSSRNEPWQQFLSIAREADFANQLFPTDTAHAGVPSPSPDAETADPHRAISAVRADTSSDIDRLVEALRRVLTEEIRGPNMPPHQQHRRAYRRPTAARARESRCYNCGGQGHLSRQCPSLPRPPTGRSQQEAVYVVAFTKPSSIFVQANVAGTDSQLLLDTGAAVTLISEDLFNSLSPKPELQPLYVRLLPRAVILWMPTAHPFCCTLEADFLLSNGCVINLDDNVLRIGSTEVHLEHPSQIRTADTSTKPCRAVLRDTVLVPGRSEILVFASCPAIPERTECVFLPSPLLPDRHAVVAANSVGTVTTDSRIVVRLLNPDPAPATLYAGSTVGELTPLPEAHSVRYVNQVVSPSGATDHNYRRIIDEMLPSLEELDAHSRNALRSVLWKYRPCIATSDEDIGHTELASHRIDTRNAAHVKVPSRRLPPAQRPDVQRMVTDMLNRNVIEPANSPWSALIVIVRKKDGFPRFCVDFRRLNDVTTKDAYPLLRIDDTLEALSGARWFSTLDFSSGYWQIPVEEADRPKTAFSTPFGLYQFRVMPFGLCNAPATFQRLMDVALRGLTWSSCLAYLDDIIVFGRTAREHTDRLERVLQRIAETGLKLKPQKCHLMRKTVRFLGHVLSENGISTDEEKTRAVKEWATPCCPSEVRQFLGLASYYRRFIKNFSMVSAPLNALLRKGSHWKWTAECQTAFDKLKHMLCTAPVLTFPDFNLPFIVDVDASAEGIGAVLSQPSHGNERVVAYASRTLTKAERRYCVTRKELLALVWSIKEFRPYLYGQQFDVRTDHSCLRWLRNFKEPEGQVARWLEQLAEYDFNVLHRPGRAHCNADALSRQRCPQCGISIVAAASPPVVSMEEVAPSRCSSIADIHTWLQAQSTDTTLSALRNWLDANRWPRHCPTSSDPDLRSLWRDGKGVFRVDENGLLRRRQAGGDHVVDQLLVPKELRNDVLAAMHNSTFGGLPHVCRAKRTDTESQGAPTDARNVLRVPNTGHGLFGPLEATPKGYRYILVVCDYFSIWTEAYPTRSQAATEVVDALVGNWFSRFGAFICLHSDQGRSFESSLISEVCKIFSVEKSRSSPYHPQGNGLVERANRTLFNTLVKLCHDSQDSSWDQLLPLATMAYSSAAHETTGQSPFCKLFGKQMSLALDITLEVPPGTACNAEDYVVQLREFVVYCFDNYRKWKLQR</sequence>
<dbReference type="PROSITE" id="PS50878">
    <property type="entry name" value="RT_POL"/>
    <property type="match status" value="1"/>
</dbReference>
<keyword evidence="12" id="KW-0238">DNA-binding</keyword>
<dbReference type="InterPro" id="IPR050951">
    <property type="entry name" value="Retrovirus_Pol_polyprotein"/>
</dbReference>
<keyword evidence="5" id="KW-0540">Nuclease</keyword>
<dbReference type="PROSITE" id="PS50994">
    <property type="entry name" value="INTEGRASE"/>
    <property type="match status" value="1"/>
</dbReference>
<dbReference type="Gene3D" id="4.10.60.10">
    <property type="entry name" value="Zinc finger, CCHC-type"/>
    <property type="match status" value="1"/>
</dbReference>
<dbReference type="EC" id="2.7.7.49" evidence="1"/>
<dbReference type="SMART" id="SM00343">
    <property type="entry name" value="ZnF_C2HC"/>
    <property type="match status" value="1"/>
</dbReference>
<evidence type="ECO:0000256" key="1">
    <source>
        <dbReference type="ARBA" id="ARBA00012493"/>
    </source>
</evidence>
<dbReference type="GO" id="GO:0019899">
    <property type="term" value="F:enzyme binding"/>
    <property type="evidence" value="ECO:0007669"/>
    <property type="project" value="UniProtKB-ARBA"/>
</dbReference>
<dbReference type="PROSITE" id="PS50158">
    <property type="entry name" value="ZF_CCHC"/>
    <property type="match status" value="1"/>
</dbReference>
<evidence type="ECO:0000256" key="3">
    <source>
        <dbReference type="ARBA" id="ARBA00022679"/>
    </source>
</evidence>
<feature type="region of interest" description="Disordered" evidence="15">
    <location>
        <begin position="184"/>
        <end position="203"/>
    </location>
</feature>
<dbReference type="Pfam" id="PF00665">
    <property type="entry name" value="rve"/>
    <property type="match status" value="1"/>
</dbReference>
<dbReference type="GO" id="GO:0003677">
    <property type="term" value="F:DNA binding"/>
    <property type="evidence" value="ECO:0007669"/>
    <property type="project" value="UniProtKB-KW"/>
</dbReference>
<dbReference type="EMBL" id="JYDS01000545">
    <property type="protein sequence ID" value="KRZ03054.1"/>
    <property type="molecule type" value="Genomic_DNA"/>
</dbReference>
<evidence type="ECO:0000313" key="20">
    <source>
        <dbReference type="Proteomes" id="UP000054805"/>
    </source>
</evidence>
<evidence type="ECO:0000259" key="18">
    <source>
        <dbReference type="PROSITE" id="PS50994"/>
    </source>
</evidence>
<dbReference type="GO" id="GO:0004519">
    <property type="term" value="F:endonuclease activity"/>
    <property type="evidence" value="ECO:0007669"/>
    <property type="project" value="UniProtKB-KW"/>
</dbReference>
<dbReference type="Pfam" id="PF00078">
    <property type="entry name" value="RVT_1"/>
    <property type="match status" value="1"/>
</dbReference>
<dbReference type="Proteomes" id="UP000054805">
    <property type="component" value="Unassembled WGS sequence"/>
</dbReference>
<dbReference type="GO" id="GO:0015074">
    <property type="term" value="P:DNA integration"/>
    <property type="evidence" value="ECO:0007669"/>
    <property type="project" value="UniProtKB-KW"/>
</dbReference>
<keyword evidence="14" id="KW-0862">Zinc</keyword>
<proteinExistence type="predicted"/>
<dbReference type="PROSITE" id="PS00141">
    <property type="entry name" value="ASP_PROTEASE"/>
    <property type="match status" value="1"/>
</dbReference>
<dbReference type="PANTHER" id="PTHR37984:SF5">
    <property type="entry name" value="PROTEIN NYNRIN-LIKE"/>
    <property type="match status" value="1"/>
</dbReference>
<dbReference type="GO" id="GO:0008270">
    <property type="term" value="F:zinc ion binding"/>
    <property type="evidence" value="ECO:0007669"/>
    <property type="project" value="UniProtKB-KW"/>
</dbReference>
<evidence type="ECO:0000256" key="2">
    <source>
        <dbReference type="ARBA" id="ARBA00022670"/>
    </source>
</evidence>
<evidence type="ECO:0000256" key="14">
    <source>
        <dbReference type="PROSITE-ProRule" id="PRU00047"/>
    </source>
</evidence>
<keyword evidence="4" id="KW-0548">Nucleotidyltransferase</keyword>
<dbReference type="Pfam" id="PF00098">
    <property type="entry name" value="zf-CCHC"/>
    <property type="match status" value="1"/>
</dbReference>
<dbReference type="InterPro" id="IPR012337">
    <property type="entry name" value="RNaseH-like_sf"/>
</dbReference>
<evidence type="ECO:0000313" key="19">
    <source>
        <dbReference type="EMBL" id="KRZ03054.1"/>
    </source>
</evidence>
<evidence type="ECO:0000259" key="16">
    <source>
        <dbReference type="PROSITE" id="PS50158"/>
    </source>
</evidence>
<dbReference type="Gene3D" id="3.30.420.10">
    <property type="entry name" value="Ribonuclease H-like superfamily/Ribonuclease H"/>
    <property type="match status" value="1"/>
</dbReference>
<dbReference type="InterPro" id="IPR001969">
    <property type="entry name" value="Aspartic_peptidase_AS"/>
</dbReference>
<keyword evidence="14" id="KW-0479">Metal-binding</keyword>
<dbReference type="Gene3D" id="3.10.20.370">
    <property type="match status" value="1"/>
</dbReference>
<evidence type="ECO:0000256" key="9">
    <source>
        <dbReference type="ARBA" id="ARBA00022842"/>
    </source>
</evidence>
<evidence type="ECO:0000256" key="13">
    <source>
        <dbReference type="ARBA" id="ARBA00023268"/>
    </source>
</evidence>
<dbReference type="FunFam" id="3.10.20.370:FF:000001">
    <property type="entry name" value="Retrovirus-related Pol polyprotein from transposon 17.6-like protein"/>
    <property type="match status" value="1"/>
</dbReference>
<keyword evidence="9" id="KW-0460">Magnesium</keyword>
<dbReference type="PANTHER" id="PTHR37984">
    <property type="entry name" value="PROTEIN CBG26694"/>
    <property type="match status" value="1"/>
</dbReference>
<dbReference type="Pfam" id="PF17919">
    <property type="entry name" value="RT_RNaseH_2"/>
    <property type="match status" value="1"/>
</dbReference>
<dbReference type="Gene3D" id="3.30.70.270">
    <property type="match status" value="2"/>
</dbReference>
<evidence type="ECO:0000256" key="11">
    <source>
        <dbReference type="ARBA" id="ARBA00022918"/>
    </source>
</evidence>
<protein>
    <recommendedName>
        <fullName evidence="1">RNA-directed DNA polymerase</fullName>
        <ecNumber evidence="1">2.7.7.49</ecNumber>
    </recommendedName>
</protein>
<dbReference type="CDD" id="cd09274">
    <property type="entry name" value="RNase_HI_RT_Ty3"/>
    <property type="match status" value="1"/>
</dbReference>
<evidence type="ECO:0000256" key="15">
    <source>
        <dbReference type="SAM" id="MobiDB-lite"/>
    </source>
</evidence>
<feature type="domain" description="Integrase catalytic" evidence="18">
    <location>
        <begin position="1129"/>
        <end position="1297"/>
    </location>
</feature>
<evidence type="ECO:0000256" key="8">
    <source>
        <dbReference type="ARBA" id="ARBA00022801"/>
    </source>
</evidence>
<evidence type="ECO:0000256" key="4">
    <source>
        <dbReference type="ARBA" id="ARBA00022695"/>
    </source>
</evidence>
<dbReference type="InterPro" id="IPR000477">
    <property type="entry name" value="RT_dom"/>
</dbReference>
<keyword evidence="11" id="KW-0695">RNA-directed DNA polymerase</keyword>
<dbReference type="GO" id="GO:0003964">
    <property type="term" value="F:RNA-directed DNA polymerase activity"/>
    <property type="evidence" value="ECO:0007669"/>
    <property type="project" value="UniProtKB-KW"/>
</dbReference>
<dbReference type="SUPFAM" id="SSF56672">
    <property type="entry name" value="DNA/RNA polymerases"/>
    <property type="match status" value="1"/>
</dbReference>
<dbReference type="FunFam" id="3.30.70.270:FF:000020">
    <property type="entry name" value="Transposon Tf2-6 polyprotein-like Protein"/>
    <property type="match status" value="1"/>
</dbReference>
<evidence type="ECO:0000256" key="5">
    <source>
        <dbReference type="ARBA" id="ARBA00022722"/>
    </source>
</evidence>
<accession>A0A0V1GXM0</accession>
<comment type="caution">
    <text evidence="19">The sequence shown here is derived from an EMBL/GenBank/DDBJ whole genome shotgun (WGS) entry which is preliminary data.</text>
</comment>
<evidence type="ECO:0000259" key="17">
    <source>
        <dbReference type="PROSITE" id="PS50878"/>
    </source>
</evidence>
<keyword evidence="6" id="KW-0064">Aspartyl protease</keyword>
<feature type="domain" description="CCHC-type" evidence="16">
    <location>
        <begin position="260"/>
        <end position="276"/>
    </location>
</feature>
<evidence type="ECO:0000256" key="7">
    <source>
        <dbReference type="ARBA" id="ARBA00022759"/>
    </source>
</evidence>
<name>A0A0V1GXM0_TRIPS</name>
<keyword evidence="2" id="KW-0645">Protease</keyword>
<dbReference type="Gene3D" id="3.10.10.10">
    <property type="entry name" value="HIV Type 1 Reverse Transcriptase, subunit A, domain 1"/>
    <property type="match status" value="1"/>
</dbReference>
<dbReference type="FunFam" id="3.30.420.10:FF:000032">
    <property type="entry name" value="Retrovirus-related Pol polyprotein from transposon 297-like Protein"/>
    <property type="match status" value="1"/>
</dbReference>
<dbReference type="InterPro" id="IPR001878">
    <property type="entry name" value="Znf_CCHC"/>
</dbReference>
<dbReference type="GO" id="GO:0042575">
    <property type="term" value="C:DNA polymerase complex"/>
    <property type="evidence" value="ECO:0007669"/>
    <property type="project" value="UniProtKB-ARBA"/>
</dbReference>
<keyword evidence="8" id="KW-0378">Hydrolase</keyword>
<evidence type="ECO:0000256" key="12">
    <source>
        <dbReference type="ARBA" id="ARBA00023125"/>
    </source>
</evidence>
<dbReference type="InterPro" id="IPR036875">
    <property type="entry name" value="Znf_CCHC_sf"/>
</dbReference>
<keyword evidence="13" id="KW-0511">Multifunctional enzyme</keyword>
<dbReference type="CDD" id="cd01647">
    <property type="entry name" value="RT_LTR"/>
    <property type="match status" value="1"/>
</dbReference>
<reference evidence="19 20" key="1">
    <citation type="submission" date="2015-01" db="EMBL/GenBank/DDBJ databases">
        <title>Evolution of Trichinella species and genotypes.</title>
        <authorList>
            <person name="Korhonen P.K."/>
            <person name="Edoardo P."/>
            <person name="Giuseppe L.R."/>
            <person name="Gasser R.B."/>
        </authorList>
    </citation>
    <scope>NUCLEOTIDE SEQUENCE [LARGE SCALE GENOMIC DNA]</scope>
    <source>
        <strain evidence="19">ISS588</strain>
    </source>
</reference>
<keyword evidence="14" id="KW-0863">Zinc-finger</keyword>
<dbReference type="InterPro" id="IPR043502">
    <property type="entry name" value="DNA/RNA_pol_sf"/>
</dbReference>
<evidence type="ECO:0000256" key="10">
    <source>
        <dbReference type="ARBA" id="ARBA00022908"/>
    </source>
</evidence>
<dbReference type="InterPro" id="IPR001584">
    <property type="entry name" value="Integrase_cat-core"/>
</dbReference>
<feature type="domain" description="Reverse transcriptase" evidence="17">
    <location>
        <begin position="599"/>
        <end position="778"/>
    </location>
</feature>
<gene>
    <name evidence="19" type="primary">pol</name>
    <name evidence="19" type="ORF">T4B_4189</name>
</gene>